<dbReference type="NCBIfam" id="TIGR00860">
    <property type="entry name" value="LIC"/>
    <property type="match status" value="1"/>
</dbReference>
<dbReference type="GO" id="GO:0034707">
    <property type="term" value="C:chloride channel complex"/>
    <property type="evidence" value="ECO:0007669"/>
    <property type="project" value="UniProtKB-KW"/>
</dbReference>
<evidence type="ECO:0000256" key="13">
    <source>
        <dbReference type="ARBA" id="ARBA00023180"/>
    </source>
</evidence>
<dbReference type="InterPro" id="IPR006028">
    <property type="entry name" value="GABAA/Glycine_rcpt"/>
</dbReference>
<evidence type="ECO:0000256" key="16">
    <source>
        <dbReference type="ARBA" id="ARBA00023286"/>
    </source>
</evidence>
<feature type="transmembrane region" description="Helical" evidence="20">
    <location>
        <begin position="315"/>
        <end position="336"/>
    </location>
</feature>
<evidence type="ECO:0000256" key="5">
    <source>
        <dbReference type="ARBA" id="ARBA00022729"/>
    </source>
</evidence>
<dbReference type="RefSeq" id="XP_006812589.1">
    <property type="nucleotide sequence ID" value="XM_006812526.1"/>
</dbReference>
<dbReference type="KEGG" id="sko:100377108"/>
<feature type="domain" description="Neurotransmitter-gated ion-channel ligand-binding" evidence="21">
    <location>
        <begin position="48"/>
        <end position="230"/>
    </location>
</feature>
<dbReference type="InterPro" id="IPR006202">
    <property type="entry name" value="Neur_chan_lig-bd"/>
</dbReference>
<dbReference type="CDD" id="cd19049">
    <property type="entry name" value="LGIC_TM_anion"/>
    <property type="match status" value="1"/>
</dbReference>
<keyword evidence="15" id="KW-0628">Postsynaptic cell membrane</keyword>
<dbReference type="EMBL" id="KU052836">
    <property type="protein sequence ID" value="ALR88669.1"/>
    <property type="molecule type" value="mRNA"/>
</dbReference>
<evidence type="ECO:0000256" key="11">
    <source>
        <dbReference type="ARBA" id="ARBA00023170"/>
    </source>
</evidence>
<keyword evidence="9 20" id="KW-0472">Membrane</keyword>
<sequence length="451" mass="52378">MARQFILLYFTFSLNNVGIFGQGGDNPIGRTQRADGWADTQKELETIALFDDILVNYDKRIRPGYGSNSPVRNTVQIYLASFDSLEETKMTYSITIYLRQQWNDPRLAYDDSRELPSNNYLVDKIWVPDLMFGHERKAVYHELTVQNRFVNIDSNGTVQYNARISLSLHCEMDFHRFPMDKQQCGLEVESFRYTTKDLMFNWIETEPAEFKNENLKLPQFELEGLRITECTRVLISGNYTCIGLEFLMNRELGYYLLQTYIPSILLTVISWVSFWIDIKSSPSRVALGITSVLTMITALNGVRGDLPHVSYIKAIDVWFCMCLVFVVTALVEYAIVHYLSSNKLHFWFSEKKASRVSKEKKQSGDSCLTLTIIDKPMKPINGCSDIDNQDENKVWVRGNCSKPQPETYDIGKKIDRVCRIAFPLSFLIFNICYWSYYKIFEFDQAHLTFEE</sequence>
<keyword evidence="24" id="KW-1185">Reference proteome</keyword>
<evidence type="ECO:0000256" key="7">
    <source>
        <dbReference type="ARBA" id="ARBA00023018"/>
    </source>
</evidence>
<dbReference type="GeneID" id="100377108"/>
<keyword evidence="13" id="KW-0325">Glycoprotein</keyword>
<evidence type="ECO:0000256" key="17">
    <source>
        <dbReference type="ARBA" id="ARBA00023303"/>
    </source>
</evidence>
<dbReference type="PROSITE" id="PS00236">
    <property type="entry name" value="NEUROTR_ION_CHANNEL"/>
    <property type="match status" value="1"/>
</dbReference>
<dbReference type="FunFam" id="2.70.170.10:FF:000021">
    <property type="entry name" value="Gamma-aminobutyric acid receptor isoform 3b"/>
    <property type="match status" value="1"/>
</dbReference>
<evidence type="ECO:0000256" key="10">
    <source>
        <dbReference type="ARBA" id="ARBA00023157"/>
    </source>
</evidence>
<accession>A0A0U2UNB3</accession>
<dbReference type="InterPro" id="IPR036734">
    <property type="entry name" value="Neur_chan_lig-bd_sf"/>
</dbReference>
<gene>
    <name evidence="25" type="primary">LOC100377108</name>
</gene>
<keyword evidence="17 20" id="KW-0407">Ion channel</keyword>
<dbReference type="Pfam" id="PF02932">
    <property type="entry name" value="Neur_chan_memb"/>
    <property type="match status" value="1"/>
</dbReference>
<dbReference type="InterPro" id="IPR006029">
    <property type="entry name" value="Neurotrans-gated_channel_TM"/>
</dbReference>
<feature type="transmembrane region" description="Helical" evidence="20">
    <location>
        <begin position="285"/>
        <end position="303"/>
    </location>
</feature>
<evidence type="ECO:0000256" key="3">
    <source>
        <dbReference type="ARBA" id="ARBA00022475"/>
    </source>
</evidence>
<evidence type="ECO:0000256" key="1">
    <source>
        <dbReference type="ARBA" id="ARBA00010180"/>
    </source>
</evidence>
<dbReference type="PANTHER" id="PTHR18945">
    <property type="entry name" value="NEUROTRANSMITTER GATED ION CHANNEL"/>
    <property type="match status" value="1"/>
</dbReference>
<keyword evidence="11 23" id="KW-0675">Receptor</keyword>
<feature type="chain" id="PRO_5022271832" description="Gamma-aminobutyric acid receptor subunit beta" evidence="20">
    <location>
        <begin position="22"/>
        <end position="451"/>
    </location>
</feature>
<dbReference type="SUPFAM" id="SSF90112">
    <property type="entry name" value="Neurotransmitter-gated ion-channel transmembrane pore"/>
    <property type="match status" value="1"/>
</dbReference>
<keyword evidence="14" id="KW-0868">Chloride</keyword>
<keyword evidence="2 20" id="KW-0813">Transport</keyword>
<dbReference type="InterPro" id="IPR018000">
    <property type="entry name" value="Neurotransmitter_ion_chnl_CS"/>
</dbReference>
<keyword evidence="6 20" id="KW-1133">Transmembrane helix</keyword>
<keyword evidence="16" id="KW-1071">Ligand-gated ion channel</keyword>
<comment type="similarity">
    <text evidence="1">Belongs to the ligand-gated ion channel (TC 1.A.9) family. Gamma-aminobutyric acid receptor (TC 1.A.9.5) subfamily.</text>
</comment>
<evidence type="ECO:0000256" key="18">
    <source>
        <dbReference type="ARBA" id="ARBA00034104"/>
    </source>
</evidence>
<keyword evidence="3" id="KW-1003">Cell membrane</keyword>
<feature type="transmembrane region" description="Helical" evidence="20">
    <location>
        <begin position="420"/>
        <end position="437"/>
    </location>
</feature>
<evidence type="ECO:0000313" key="25">
    <source>
        <dbReference type="RefSeq" id="XP_006812589.1"/>
    </source>
</evidence>
<evidence type="ECO:0000313" key="24">
    <source>
        <dbReference type="Proteomes" id="UP000694865"/>
    </source>
</evidence>
<dbReference type="SUPFAM" id="SSF63712">
    <property type="entry name" value="Nicotinic receptor ligand binding domain-like"/>
    <property type="match status" value="1"/>
</dbReference>
<evidence type="ECO:0000313" key="23">
    <source>
        <dbReference type="EMBL" id="ALR88669.1"/>
    </source>
</evidence>
<dbReference type="GO" id="GO:0005230">
    <property type="term" value="F:extracellular ligand-gated monoatomic ion channel activity"/>
    <property type="evidence" value="ECO:0007669"/>
    <property type="project" value="InterPro"/>
</dbReference>
<dbReference type="GO" id="GO:0004888">
    <property type="term" value="F:transmembrane signaling receptor activity"/>
    <property type="evidence" value="ECO:0007669"/>
    <property type="project" value="InterPro"/>
</dbReference>
<dbReference type="OrthoDB" id="407674at2759"/>
<dbReference type="GO" id="GO:0045211">
    <property type="term" value="C:postsynaptic membrane"/>
    <property type="evidence" value="ECO:0007669"/>
    <property type="project" value="UniProtKB-SubCell"/>
</dbReference>
<keyword evidence="12" id="KW-0869">Chloride channel</keyword>
<keyword evidence="5 20" id="KW-0732">Signal</keyword>
<dbReference type="Pfam" id="PF02931">
    <property type="entry name" value="Neur_chan_LBD"/>
    <property type="match status" value="1"/>
</dbReference>
<dbReference type="InterPro" id="IPR036719">
    <property type="entry name" value="Neuro-gated_channel_TM_sf"/>
</dbReference>
<protein>
    <recommendedName>
        <fullName evidence="19">Gamma-aminobutyric acid receptor subunit beta</fullName>
    </recommendedName>
</protein>
<evidence type="ECO:0000256" key="14">
    <source>
        <dbReference type="ARBA" id="ARBA00023214"/>
    </source>
</evidence>
<proteinExistence type="evidence at transcript level"/>
<evidence type="ECO:0000256" key="9">
    <source>
        <dbReference type="ARBA" id="ARBA00023136"/>
    </source>
</evidence>
<reference evidence="23" key="1">
    <citation type="journal article" date="2015" name="Nature">
        <title>Hemichordate genomes and deuterostome origins.</title>
        <authorList>
            <person name="Simakov O."/>
            <person name="Kawashima T."/>
            <person name="Marletaz F."/>
            <person name="Jenkins J."/>
            <person name="Koyanagi R."/>
            <person name="Mitros T."/>
            <person name="Hisata K."/>
            <person name="Bredeson J."/>
            <person name="Shoguchi E."/>
            <person name="Gyoja F."/>
            <person name="Yue J.X."/>
            <person name="Chen Y.C."/>
            <person name="Freeman R.M.Jr."/>
            <person name="Sasaki A."/>
            <person name="Hikosaka-Katayama T."/>
            <person name="Sato A."/>
            <person name="Fujie M."/>
            <person name="Baughman K.W."/>
            <person name="Levine J."/>
            <person name="Gonzalez P."/>
            <person name="Cameron C."/>
            <person name="Fritzenwanker J.H."/>
            <person name="Pani A.M."/>
            <person name="Goto H."/>
            <person name="Kanda M."/>
            <person name="Arakaki N."/>
            <person name="Yamasaki S."/>
            <person name="Qu J."/>
            <person name="Cree A."/>
            <person name="Ding Y."/>
            <person name="Dinh H.H."/>
            <person name="Dugan S."/>
            <person name="Holder M."/>
            <person name="Jhangiani S.N."/>
            <person name="Kovar C.L."/>
            <person name="Lee S.L."/>
            <person name="Lewis L.R."/>
            <person name="Morton D."/>
            <person name="Nazareth L.V."/>
            <person name="Okwuonu G."/>
            <person name="Santibanez J."/>
            <person name="Chen R."/>
            <person name="Richards S."/>
            <person name="Muzny D.M."/>
            <person name="Gillis A."/>
            <person name="Peshkin L."/>
            <person name="Wu M."/>
            <person name="Humphreys T."/>
            <person name="Su Y.H."/>
            <person name="Putnam N.H."/>
            <person name="Schmutz J."/>
            <person name="Fujiyama A."/>
            <person name="Yu J.K."/>
            <person name="Tagawa K."/>
            <person name="Worley K.C."/>
            <person name="Gibbs R.A."/>
            <person name="Kirschner M.W."/>
            <person name="Lowe C.J."/>
            <person name="Satoh N."/>
            <person name="Rokhsar D.S."/>
            <person name="Gerhart J."/>
        </authorList>
    </citation>
    <scope>NUCLEOTIDE SEQUENCE</scope>
</reference>
<keyword evidence="4 20" id="KW-0812">Transmembrane</keyword>
<feature type="transmembrane region" description="Helical" evidence="20">
    <location>
        <begin position="252"/>
        <end position="273"/>
    </location>
</feature>
<dbReference type="InterPro" id="IPR006201">
    <property type="entry name" value="Neur_channel"/>
</dbReference>
<keyword evidence="7" id="KW-0770">Synapse</keyword>
<evidence type="ECO:0000256" key="15">
    <source>
        <dbReference type="ARBA" id="ARBA00023257"/>
    </source>
</evidence>
<evidence type="ECO:0000256" key="19">
    <source>
        <dbReference type="ARBA" id="ARBA00071250"/>
    </source>
</evidence>
<feature type="signal peptide" evidence="20">
    <location>
        <begin position="1"/>
        <end position="21"/>
    </location>
</feature>
<dbReference type="PRINTS" id="PR00252">
    <property type="entry name" value="NRIONCHANNEL"/>
</dbReference>
<dbReference type="InterPro" id="IPR038050">
    <property type="entry name" value="Neuro_actylchol_rec"/>
</dbReference>
<evidence type="ECO:0000256" key="2">
    <source>
        <dbReference type="ARBA" id="ARBA00022448"/>
    </source>
</evidence>
<dbReference type="GO" id="GO:0005254">
    <property type="term" value="F:chloride channel activity"/>
    <property type="evidence" value="ECO:0007669"/>
    <property type="project" value="UniProtKB-KW"/>
</dbReference>
<dbReference type="Gene3D" id="2.70.170.10">
    <property type="entry name" value="Neurotransmitter-gated ion-channel ligand-binding domain"/>
    <property type="match status" value="1"/>
</dbReference>
<dbReference type="AlphaFoldDB" id="A0A0U2UNB3"/>
<organism evidence="23">
    <name type="scientific">Saccoglossus kowalevskii</name>
    <name type="common">Acorn worm</name>
    <dbReference type="NCBI Taxonomy" id="10224"/>
    <lineage>
        <taxon>Eukaryota</taxon>
        <taxon>Metazoa</taxon>
        <taxon>Hemichordata</taxon>
        <taxon>Enteropneusta</taxon>
        <taxon>Harrimaniidae</taxon>
        <taxon>Saccoglossus</taxon>
    </lineage>
</organism>
<evidence type="ECO:0000256" key="4">
    <source>
        <dbReference type="ARBA" id="ARBA00022692"/>
    </source>
</evidence>
<name>A0A0U2UNB3_SACKO</name>
<evidence type="ECO:0000256" key="20">
    <source>
        <dbReference type="RuleBase" id="RU000687"/>
    </source>
</evidence>
<evidence type="ECO:0000256" key="8">
    <source>
        <dbReference type="ARBA" id="ARBA00023065"/>
    </source>
</evidence>
<evidence type="ECO:0000259" key="21">
    <source>
        <dbReference type="Pfam" id="PF02931"/>
    </source>
</evidence>
<reference evidence="25" key="2">
    <citation type="submission" date="2025-05" db="UniProtKB">
        <authorList>
            <consortium name="RefSeq"/>
        </authorList>
    </citation>
    <scope>IDENTIFICATION</scope>
    <source>
        <tissue evidence="25">Testes</tissue>
    </source>
</reference>
<feature type="domain" description="Neurotransmitter-gated ion-channel transmembrane" evidence="22">
    <location>
        <begin position="259"/>
        <end position="341"/>
    </location>
</feature>
<dbReference type="PRINTS" id="PR00253">
    <property type="entry name" value="GABAARECEPTR"/>
</dbReference>
<evidence type="ECO:0000256" key="12">
    <source>
        <dbReference type="ARBA" id="ARBA00023173"/>
    </source>
</evidence>
<evidence type="ECO:0000259" key="22">
    <source>
        <dbReference type="Pfam" id="PF02932"/>
    </source>
</evidence>
<keyword evidence="8 20" id="KW-0406">Ion transport</keyword>
<keyword evidence="10" id="KW-1015">Disulfide bond</keyword>
<dbReference type="Proteomes" id="UP000694865">
    <property type="component" value="Unplaced"/>
</dbReference>
<dbReference type="Gene3D" id="1.20.58.390">
    <property type="entry name" value="Neurotransmitter-gated ion-channel transmembrane domain"/>
    <property type="match status" value="1"/>
</dbReference>
<comment type="subcellular location">
    <subcellularLocation>
        <location evidence="18">Postsynaptic cell membrane</location>
        <topology evidence="18">Multi-pass membrane protein</topology>
    </subcellularLocation>
</comment>
<evidence type="ECO:0000256" key="6">
    <source>
        <dbReference type="ARBA" id="ARBA00022989"/>
    </source>
</evidence>